<keyword evidence="3" id="KW-1185">Reference proteome</keyword>
<gene>
    <name evidence="2" type="primary">ktrA</name>
    <name evidence="2" type="ORF">MSP8886_00177</name>
</gene>
<dbReference type="SUPFAM" id="SSF116726">
    <property type="entry name" value="TrkA C-terminal domain-like"/>
    <property type="match status" value="1"/>
</dbReference>
<dbReference type="GO" id="GO:0006813">
    <property type="term" value="P:potassium ion transport"/>
    <property type="evidence" value="ECO:0007669"/>
    <property type="project" value="InterPro"/>
</dbReference>
<dbReference type="Pfam" id="PF02254">
    <property type="entry name" value="TrkA_N"/>
    <property type="match status" value="1"/>
</dbReference>
<dbReference type="PANTHER" id="PTHR43833:SF7">
    <property type="entry name" value="KTR SYSTEM POTASSIUM UPTAKE PROTEIN C"/>
    <property type="match status" value="1"/>
</dbReference>
<organism evidence="2 3">
    <name type="scientific">Marinomonas spartinae</name>
    <dbReference type="NCBI Taxonomy" id="1792290"/>
    <lineage>
        <taxon>Bacteria</taxon>
        <taxon>Pseudomonadati</taxon>
        <taxon>Pseudomonadota</taxon>
        <taxon>Gammaproteobacteria</taxon>
        <taxon>Oceanospirillales</taxon>
        <taxon>Oceanospirillaceae</taxon>
        <taxon>Marinomonas</taxon>
    </lineage>
</organism>
<dbReference type="STRING" id="1792290.MSP8886_00177"/>
<dbReference type="PANTHER" id="PTHR43833">
    <property type="entry name" value="POTASSIUM CHANNEL PROTEIN 2-RELATED-RELATED"/>
    <property type="match status" value="1"/>
</dbReference>
<dbReference type="Gene3D" id="3.40.50.720">
    <property type="entry name" value="NAD(P)-binding Rossmann-like Domain"/>
    <property type="match status" value="1"/>
</dbReference>
<sequence length="217" mass="23762">MAHFTVIGLGRFGIAASMELIYLGHTVTGVDRDAKVAEKNVEDFTQLLICDSTDENALKELDLANSDAVLVAIGEDMESSLLCTLALKKLGVKEIWVKANSRAHHTIVSKLGVSRIIHPEEEMGVRVAQALNYPMVNDYLSIGHGLYVVEIHIKQPLDGCHLGELLGPSKGKVDAVMVKREQETFLQLDQDFEIKASDILLLSGTRDALKCLAPRLS</sequence>
<name>A0A1A8T011_9GAMM</name>
<accession>A0A1A8T011</accession>
<dbReference type="SUPFAM" id="SSF51735">
    <property type="entry name" value="NAD(P)-binding Rossmann-fold domains"/>
    <property type="match status" value="1"/>
</dbReference>
<dbReference type="OrthoDB" id="9776294at2"/>
<dbReference type="Proteomes" id="UP000092544">
    <property type="component" value="Unassembled WGS sequence"/>
</dbReference>
<dbReference type="InterPro" id="IPR036291">
    <property type="entry name" value="NAD(P)-bd_dom_sf"/>
</dbReference>
<dbReference type="AlphaFoldDB" id="A0A1A8T011"/>
<protein>
    <submittedName>
        <fullName evidence="2">Ktr system potassium uptake protein A</fullName>
    </submittedName>
</protein>
<dbReference type="EMBL" id="FLOB01000001">
    <property type="protein sequence ID" value="SBS25126.1"/>
    <property type="molecule type" value="Genomic_DNA"/>
</dbReference>
<dbReference type="InterPro" id="IPR003148">
    <property type="entry name" value="RCK_N"/>
</dbReference>
<evidence type="ECO:0000313" key="2">
    <source>
        <dbReference type="EMBL" id="SBS25126.1"/>
    </source>
</evidence>
<reference evidence="2 3" key="1">
    <citation type="submission" date="2016-06" db="EMBL/GenBank/DDBJ databases">
        <authorList>
            <person name="Kjaerup R.B."/>
            <person name="Dalgaard T.S."/>
            <person name="Juul-Madsen H.R."/>
        </authorList>
    </citation>
    <scope>NUCLEOTIDE SEQUENCE [LARGE SCALE GENOMIC DNA]</scope>
    <source>
        <strain evidence="2 3">CECT 8886</strain>
    </source>
</reference>
<evidence type="ECO:0000313" key="3">
    <source>
        <dbReference type="Proteomes" id="UP000092544"/>
    </source>
</evidence>
<dbReference type="InterPro" id="IPR036721">
    <property type="entry name" value="RCK_C_sf"/>
</dbReference>
<dbReference type="PROSITE" id="PS51201">
    <property type="entry name" value="RCK_N"/>
    <property type="match status" value="1"/>
</dbReference>
<feature type="domain" description="RCK N-terminal" evidence="1">
    <location>
        <begin position="1"/>
        <end position="117"/>
    </location>
</feature>
<evidence type="ECO:0000259" key="1">
    <source>
        <dbReference type="PROSITE" id="PS51201"/>
    </source>
</evidence>
<dbReference type="Gene3D" id="3.30.70.1450">
    <property type="entry name" value="Regulator of K+ conductance, C-terminal domain"/>
    <property type="match status" value="1"/>
</dbReference>
<dbReference type="InterPro" id="IPR050721">
    <property type="entry name" value="Trk_Ktr_HKT_K-transport"/>
</dbReference>
<proteinExistence type="predicted"/>
<dbReference type="RefSeq" id="WP_067011761.1">
    <property type="nucleotide sequence ID" value="NZ_FLOB01000001.1"/>
</dbReference>